<evidence type="ECO:0000256" key="2">
    <source>
        <dbReference type="ARBA" id="ARBA00022448"/>
    </source>
</evidence>
<proteinExistence type="predicted"/>
<evidence type="ECO:0000256" key="5">
    <source>
        <dbReference type="ARBA" id="ARBA00023136"/>
    </source>
</evidence>
<protein>
    <submittedName>
        <fullName evidence="8">MFS transporter</fullName>
    </submittedName>
</protein>
<name>A0ABU6J8J0_9BURK</name>
<evidence type="ECO:0000256" key="4">
    <source>
        <dbReference type="ARBA" id="ARBA00022989"/>
    </source>
</evidence>
<feature type="transmembrane region" description="Helical" evidence="6">
    <location>
        <begin position="231"/>
        <end position="249"/>
    </location>
</feature>
<feature type="transmembrane region" description="Helical" evidence="6">
    <location>
        <begin position="180"/>
        <end position="201"/>
    </location>
</feature>
<keyword evidence="4 6" id="KW-1133">Transmembrane helix</keyword>
<feature type="transmembrane region" description="Helical" evidence="6">
    <location>
        <begin position="302"/>
        <end position="321"/>
    </location>
</feature>
<feature type="transmembrane region" description="Helical" evidence="6">
    <location>
        <begin position="85"/>
        <end position="105"/>
    </location>
</feature>
<dbReference type="Gene3D" id="1.20.1250.20">
    <property type="entry name" value="MFS general substrate transporter like domains"/>
    <property type="match status" value="2"/>
</dbReference>
<evidence type="ECO:0000313" key="9">
    <source>
        <dbReference type="Proteomes" id="UP001352263"/>
    </source>
</evidence>
<evidence type="ECO:0000256" key="1">
    <source>
        <dbReference type="ARBA" id="ARBA00004141"/>
    </source>
</evidence>
<evidence type="ECO:0000256" key="6">
    <source>
        <dbReference type="SAM" id="Phobius"/>
    </source>
</evidence>
<dbReference type="RefSeq" id="WP_326506547.1">
    <property type="nucleotide sequence ID" value="NZ_JAWIIV010000008.1"/>
</dbReference>
<sequence length="436" mass="46352">MQLSSGTKPEPTLTGGAIVLLATLYCAQGLPSGLIAHALPVMMRQHGVDIAVIGLLKLLALPWMLKVLWAPWIDRIASRRLGHHRGWILPLQAGVLVILAAVALLPPDALFGAYLPLLLGLLLLVNLAASTQDVATDGLAVRMLPVRWRGLGNSMQVGGYKIGMIVGGSLLLLVIDAWGWRMSISMVAALLAVMTLPILLFPEQRRLPRQSVASETSAGPSLLWSHYRGFLARRGMGLWLLVVLGFKIGDSLGSPMIKPLLVDQGWRAAAIGQLTLVSSLAGICGAFLGGLLYTRLGAMRSLILFGLLQALGLGAFAWLAHAGSGILPIYGVALFEQVADGMSTVALFAMMMNQCRPGHEGADFTIQACAQVVVSGLIGAMSGWSAKWLGYAGHFMLSGLIGVMTLALVARFAMRHGGRTLPERREPDPAGSRETV</sequence>
<evidence type="ECO:0000313" key="8">
    <source>
        <dbReference type="EMBL" id="MEC4719833.1"/>
    </source>
</evidence>
<feature type="transmembrane region" description="Helical" evidence="6">
    <location>
        <begin position="150"/>
        <end position="174"/>
    </location>
</feature>
<feature type="domain" description="Major facilitator superfamily (MFS) profile" evidence="7">
    <location>
        <begin position="17"/>
        <end position="417"/>
    </location>
</feature>
<feature type="transmembrane region" description="Helical" evidence="6">
    <location>
        <begin position="50"/>
        <end position="73"/>
    </location>
</feature>
<evidence type="ECO:0000259" key="7">
    <source>
        <dbReference type="PROSITE" id="PS50850"/>
    </source>
</evidence>
<feature type="transmembrane region" description="Helical" evidence="6">
    <location>
        <begin position="12"/>
        <end position="30"/>
    </location>
</feature>
<evidence type="ECO:0000256" key="3">
    <source>
        <dbReference type="ARBA" id="ARBA00022692"/>
    </source>
</evidence>
<accession>A0ABU6J8J0</accession>
<comment type="caution">
    <text evidence="8">The sequence shown here is derived from an EMBL/GenBank/DDBJ whole genome shotgun (WGS) entry which is preliminary data.</text>
</comment>
<dbReference type="EMBL" id="JAWIIV010000008">
    <property type="protein sequence ID" value="MEC4719833.1"/>
    <property type="molecule type" value="Genomic_DNA"/>
</dbReference>
<feature type="transmembrane region" description="Helical" evidence="6">
    <location>
        <begin position="111"/>
        <end position="129"/>
    </location>
</feature>
<dbReference type="InterPro" id="IPR036259">
    <property type="entry name" value="MFS_trans_sf"/>
</dbReference>
<dbReference type="InterPro" id="IPR011701">
    <property type="entry name" value="MFS"/>
</dbReference>
<gene>
    <name evidence="8" type="ORF">RY831_11785</name>
</gene>
<feature type="transmembrane region" description="Helical" evidence="6">
    <location>
        <begin position="391"/>
        <end position="414"/>
    </location>
</feature>
<dbReference type="InterPro" id="IPR004752">
    <property type="entry name" value="AmpG_permease/AT-1"/>
</dbReference>
<dbReference type="CDD" id="cd17485">
    <property type="entry name" value="MFS_MFSD3"/>
    <property type="match status" value="1"/>
</dbReference>
<dbReference type="Pfam" id="PF07690">
    <property type="entry name" value="MFS_1"/>
    <property type="match status" value="1"/>
</dbReference>
<keyword evidence="2" id="KW-0813">Transport</keyword>
<reference evidence="8 9" key="1">
    <citation type="submission" date="2023-10" db="EMBL/GenBank/DDBJ databases">
        <title>Noviherbaspirillum sp. CPCC 100848 genome assembly.</title>
        <authorList>
            <person name="Li X.Y."/>
            <person name="Fang X.M."/>
        </authorList>
    </citation>
    <scope>NUCLEOTIDE SEQUENCE [LARGE SCALE GENOMIC DNA]</scope>
    <source>
        <strain evidence="8 9">CPCC 100848</strain>
    </source>
</reference>
<keyword evidence="5 6" id="KW-0472">Membrane</keyword>
<keyword evidence="9" id="KW-1185">Reference proteome</keyword>
<dbReference type="PANTHER" id="PTHR12778">
    <property type="entry name" value="SOLUTE CARRIER FAMILY 33 ACETYL-COA TRANSPORTER -RELATED"/>
    <property type="match status" value="1"/>
</dbReference>
<dbReference type="Proteomes" id="UP001352263">
    <property type="component" value="Unassembled WGS sequence"/>
</dbReference>
<dbReference type="PANTHER" id="PTHR12778:SF10">
    <property type="entry name" value="MAJOR FACILITATOR SUPERFAMILY DOMAIN-CONTAINING PROTEIN 3"/>
    <property type="match status" value="1"/>
</dbReference>
<organism evidence="8 9">
    <name type="scientific">Noviherbaspirillum album</name>
    <dbReference type="NCBI Taxonomy" id="3080276"/>
    <lineage>
        <taxon>Bacteria</taxon>
        <taxon>Pseudomonadati</taxon>
        <taxon>Pseudomonadota</taxon>
        <taxon>Betaproteobacteria</taxon>
        <taxon>Burkholderiales</taxon>
        <taxon>Oxalobacteraceae</taxon>
        <taxon>Noviherbaspirillum</taxon>
    </lineage>
</organism>
<dbReference type="SUPFAM" id="SSF103473">
    <property type="entry name" value="MFS general substrate transporter"/>
    <property type="match status" value="1"/>
</dbReference>
<keyword evidence="3 6" id="KW-0812">Transmembrane</keyword>
<dbReference type="PROSITE" id="PS50850">
    <property type="entry name" value="MFS"/>
    <property type="match status" value="1"/>
</dbReference>
<feature type="transmembrane region" description="Helical" evidence="6">
    <location>
        <begin position="269"/>
        <end position="293"/>
    </location>
</feature>
<dbReference type="InterPro" id="IPR020846">
    <property type="entry name" value="MFS_dom"/>
</dbReference>
<comment type="subcellular location">
    <subcellularLocation>
        <location evidence="1">Membrane</location>
        <topology evidence="1">Multi-pass membrane protein</topology>
    </subcellularLocation>
</comment>